<dbReference type="Proteomes" id="UP000597338">
    <property type="component" value="Unassembled WGS sequence"/>
</dbReference>
<accession>A0ABQ1M8U3</accession>
<name>A0ABQ1M8U3_9SPHI</name>
<evidence type="ECO:0000313" key="2">
    <source>
        <dbReference type="Proteomes" id="UP000597338"/>
    </source>
</evidence>
<dbReference type="EMBL" id="BMIK01000011">
    <property type="protein sequence ID" value="GGC36796.1"/>
    <property type="molecule type" value="Genomic_DNA"/>
</dbReference>
<evidence type="ECO:0000313" key="1">
    <source>
        <dbReference type="EMBL" id="GGC36796.1"/>
    </source>
</evidence>
<comment type="caution">
    <text evidence="1">The sequence shown here is derived from an EMBL/GenBank/DDBJ whole genome shotgun (WGS) entry which is preliminary data.</text>
</comment>
<keyword evidence="2" id="KW-1185">Reference proteome</keyword>
<protein>
    <submittedName>
        <fullName evidence="1">Uncharacterized protein</fullName>
    </submittedName>
</protein>
<reference evidence="2" key="1">
    <citation type="journal article" date="2019" name="Int. J. Syst. Evol. Microbiol.">
        <title>The Global Catalogue of Microorganisms (GCM) 10K type strain sequencing project: providing services to taxonomists for standard genome sequencing and annotation.</title>
        <authorList>
            <consortium name="The Broad Institute Genomics Platform"/>
            <consortium name="The Broad Institute Genome Sequencing Center for Infectious Disease"/>
            <person name="Wu L."/>
            <person name="Ma J."/>
        </authorList>
    </citation>
    <scope>NUCLEOTIDE SEQUENCE [LARGE SCALE GENOMIC DNA]</scope>
    <source>
        <strain evidence="2">CGMCC 1.15342</strain>
    </source>
</reference>
<proteinExistence type="predicted"/>
<gene>
    <name evidence="1" type="ORF">GCM10011386_31190</name>
</gene>
<sequence length="63" mass="7576">MPKTNDAPITIAIIIRHFEFTKKYLFRYERKKYRFNRHNKNCTSPTVGMLKKDNITLSLLIFV</sequence>
<organism evidence="1 2">
    <name type="scientific">Parapedobacter defluvii</name>
    <dbReference type="NCBI Taxonomy" id="2045106"/>
    <lineage>
        <taxon>Bacteria</taxon>
        <taxon>Pseudomonadati</taxon>
        <taxon>Bacteroidota</taxon>
        <taxon>Sphingobacteriia</taxon>
        <taxon>Sphingobacteriales</taxon>
        <taxon>Sphingobacteriaceae</taxon>
        <taxon>Parapedobacter</taxon>
    </lineage>
</organism>